<dbReference type="SUPFAM" id="SSF48013">
    <property type="entry name" value="NusB-like"/>
    <property type="match status" value="1"/>
</dbReference>
<protein>
    <submittedName>
        <fullName evidence="3">Transcription antitermination protein NusB</fullName>
    </submittedName>
</protein>
<dbReference type="RefSeq" id="WP_140914699.1">
    <property type="nucleotide sequence ID" value="NZ_VHHP01000002.1"/>
</dbReference>
<name>A0ABY2Z0E2_9BACT</name>
<evidence type="ECO:0000313" key="4">
    <source>
        <dbReference type="Proteomes" id="UP000316851"/>
    </source>
</evidence>
<dbReference type="Gene3D" id="1.10.940.10">
    <property type="entry name" value="NusB-like"/>
    <property type="match status" value="1"/>
</dbReference>
<gene>
    <name evidence="3" type="ORF">FJR74_01085</name>
</gene>
<dbReference type="EMBL" id="VHHP01000002">
    <property type="protein sequence ID" value="TPR54353.1"/>
    <property type="molecule type" value="Genomic_DNA"/>
</dbReference>
<dbReference type="InterPro" id="IPR035926">
    <property type="entry name" value="NusB-like_sf"/>
</dbReference>
<organism evidence="3 4">
    <name type="scientific">Metamycoplasma neophronis</name>
    <dbReference type="NCBI Taxonomy" id="872983"/>
    <lineage>
        <taxon>Bacteria</taxon>
        <taxon>Bacillati</taxon>
        <taxon>Mycoplasmatota</taxon>
        <taxon>Mycoplasmoidales</taxon>
        <taxon>Metamycoplasmataceae</taxon>
        <taxon>Metamycoplasma</taxon>
    </lineage>
</organism>
<dbReference type="Pfam" id="PF01029">
    <property type="entry name" value="NusB"/>
    <property type="match status" value="1"/>
</dbReference>
<reference evidence="3" key="1">
    <citation type="submission" date="2019-06" db="EMBL/GenBank/DDBJ databases">
        <title>Mycoplasma neophronis type strain whole genome sequence.</title>
        <authorList>
            <person name="Spergser J."/>
        </authorList>
    </citation>
    <scope>NUCLEOTIDE SEQUENCE [LARGE SCALE GENOMIC DNA]</scope>
    <source>
        <strain evidence="3">DSM 24097</strain>
    </source>
</reference>
<keyword evidence="1" id="KW-0694">RNA-binding</keyword>
<sequence length="154" mass="18394">MEEIIKTEKTEKEIKKLKAEDEKIKFLLKKYHNRVRIINFIYQSELFNAPLSTKEIFADNDLENWEVNVLNLIEQKYDLLVNIAKKFIDPDWEWNRINPLTRAIIIYGEYELLVNDPKVVINEMVNISKIFSPNNDYKFINKVLDLASKKVFNK</sequence>
<evidence type="ECO:0000259" key="2">
    <source>
        <dbReference type="Pfam" id="PF01029"/>
    </source>
</evidence>
<comment type="caution">
    <text evidence="3">The sequence shown here is derived from an EMBL/GenBank/DDBJ whole genome shotgun (WGS) entry which is preliminary data.</text>
</comment>
<feature type="domain" description="NusB/RsmB/TIM44" evidence="2">
    <location>
        <begin position="71"/>
        <end position="146"/>
    </location>
</feature>
<proteinExistence type="predicted"/>
<evidence type="ECO:0000313" key="3">
    <source>
        <dbReference type="EMBL" id="TPR54353.1"/>
    </source>
</evidence>
<evidence type="ECO:0000256" key="1">
    <source>
        <dbReference type="ARBA" id="ARBA00022884"/>
    </source>
</evidence>
<accession>A0ABY2Z0E2</accession>
<dbReference type="Proteomes" id="UP000316851">
    <property type="component" value="Unassembled WGS sequence"/>
</dbReference>
<dbReference type="InterPro" id="IPR006027">
    <property type="entry name" value="NusB_RsmB_TIM44"/>
</dbReference>
<keyword evidence="4" id="KW-1185">Reference proteome</keyword>